<feature type="region of interest" description="Disordered" evidence="3">
    <location>
        <begin position="1007"/>
        <end position="1030"/>
    </location>
</feature>
<dbReference type="Pfam" id="PF00588">
    <property type="entry name" value="SpoU_methylase"/>
    <property type="match status" value="1"/>
</dbReference>
<sequence>MTALRTNTARLLLDRVSQDERAQVVEQVAKSLDAASGAADVGVAATLLQLQPNERAKAIIVAHLKELVERGNDALVTAVCQDHLELRSDVFAAVAGSVLDTATRLNASGRKWIAVPVSDLQKSKAANGIDDESEGHLGKAVEETIRALHFMTRIGSPGEDERNTRTLLEACIILVGANDKRLSAEAQEVLCNVLFATGSSSTIDQNELWTRIQSLLASPDTFYKTVGFSLWLRWSVSAVAPGATILKQDTYWALLVDGLGRGDGERRKAALQILRSSAQLALQDVSLVSTIATVAAHDQAPAAIQNQYDRFCTVFETIVFGRYLNQVQECEADLDFLSSSRSAVQPIWLYTLLTSALDQKFQDSNRKFIGAWIMRSNPRTDDTKGYLTFFRTALLPWFTGGSMFTATLRKKGEILRCEHGEALATYICQLLQSNSDIAGGIIDSILDSIIGRHGNNFAYAVVHLVDGIGQACDADLTLTLNNDQLEKLARIATWAGLPEVARDYILARAWKLCHDHVRRDTSGSHSELVTSTAQHWEKLQQWILTLRPAASAHVDGNIASLALEPSRREKYEQKTIEKCVALVKGLQQHTSASDQSGQYEAAIDDIFGDLDYLEYPKSLCVILPTVVPNKPLVEAACASAASNADGLADVVSAKVMDVVGLTEVRSYMLPPFASALRDVVLRVPSAVSVVPIEEVIVRLSEHAPSPTPDAQLEDATIPVLQTLAPELARLDYEFYFSPRESNGFAALLDIASRIGSVNADINRQIFDRILKRWATQKTPPPTVSVWKTAMQLQVMLLCLEQLLPHAAATEKANILKDLHQVLAIEPLPRYRYLLEWMIARIYLHAPELKSKIFEELGTKDHHSNPKFLASLMKLGVMIAKTESSDESFGKDLAAIFVPLAASSKVVIRHEAQWQIPVLMDHARDKGWNSITDDSAFKALDDFIRSLERFGDPPLERQIDKLDPVKDNNLTHLVEGSWWDLDTVEQRQANREDFVRLYAADEVESTPLPEACMPLGEPRASRPLKEEDSTRTAINQRKILQNIDNISRALGSGPVAVPTAASTALQTKGAAYLESARTRFDNLLVVASLVDNPYNLGGLSRVSEIFGAGGMYLTNPNVTSNKDFTGVSVSSHLHFPIKALSAEGIPEFLAKKKREEGYKVVGIEQTDRSVLLGSKECVLPEKCILVMGSEREGIPALVLSECDVLVEIRQVGVTRSLNVQTACGIVLSEWVRQHG</sequence>
<proteinExistence type="predicted"/>
<evidence type="ECO:0000256" key="3">
    <source>
        <dbReference type="SAM" id="MobiDB-lite"/>
    </source>
</evidence>
<dbReference type="InterPro" id="IPR044748">
    <property type="entry name" value="Trm3/TARBP1_C"/>
</dbReference>
<evidence type="ECO:0000256" key="2">
    <source>
        <dbReference type="ARBA" id="ARBA00022679"/>
    </source>
</evidence>
<dbReference type="EMBL" id="ML993620">
    <property type="protein sequence ID" value="KAF2161269.1"/>
    <property type="molecule type" value="Genomic_DNA"/>
</dbReference>
<dbReference type="OrthoDB" id="241340at2759"/>
<keyword evidence="6" id="KW-1185">Reference proteome</keyword>
<gene>
    <name evidence="5" type="ORF">M409DRAFT_59270</name>
</gene>
<dbReference type="SUPFAM" id="SSF75217">
    <property type="entry name" value="alpha/beta knot"/>
    <property type="match status" value="1"/>
</dbReference>
<dbReference type="GO" id="GO:0030488">
    <property type="term" value="P:tRNA methylation"/>
    <property type="evidence" value="ECO:0007669"/>
    <property type="project" value="InterPro"/>
</dbReference>
<keyword evidence="1" id="KW-0489">Methyltransferase</keyword>
<dbReference type="GO" id="GO:0003723">
    <property type="term" value="F:RNA binding"/>
    <property type="evidence" value="ECO:0007669"/>
    <property type="project" value="InterPro"/>
</dbReference>
<evidence type="ECO:0000313" key="6">
    <source>
        <dbReference type="Proteomes" id="UP000799537"/>
    </source>
</evidence>
<dbReference type="SUPFAM" id="SSF48371">
    <property type="entry name" value="ARM repeat"/>
    <property type="match status" value="1"/>
</dbReference>
<dbReference type="InterPro" id="IPR001537">
    <property type="entry name" value="SpoU_MeTrfase"/>
</dbReference>
<dbReference type="InterPro" id="IPR045330">
    <property type="entry name" value="TRM3/TARBP1"/>
</dbReference>
<keyword evidence="2" id="KW-0808">Transferase</keyword>
<organism evidence="5 6">
    <name type="scientific">Zasmidium cellare ATCC 36951</name>
    <dbReference type="NCBI Taxonomy" id="1080233"/>
    <lineage>
        <taxon>Eukaryota</taxon>
        <taxon>Fungi</taxon>
        <taxon>Dikarya</taxon>
        <taxon>Ascomycota</taxon>
        <taxon>Pezizomycotina</taxon>
        <taxon>Dothideomycetes</taxon>
        <taxon>Dothideomycetidae</taxon>
        <taxon>Mycosphaerellales</taxon>
        <taxon>Mycosphaerellaceae</taxon>
        <taxon>Zasmidium</taxon>
    </lineage>
</organism>
<name>A0A6A6C695_ZASCE</name>
<dbReference type="CDD" id="cd18091">
    <property type="entry name" value="SpoU-like_TRM3-like"/>
    <property type="match status" value="1"/>
</dbReference>
<dbReference type="PANTHER" id="PTHR12029">
    <property type="entry name" value="RNA METHYLTRANSFERASE"/>
    <property type="match status" value="1"/>
</dbReference>
<dbReference type="InterPro" id="IPR016024">
    <property type="entry name" value="ARM-type_fold"/>
</dbReference>
<dbReference type="GO" id="GO:0016423">
    <property type="term" value="F:tRNA (guanine) methyltransferase activity"/>
    <property type="evidence" value="ECO:0007669"/>
    <property type="project" value="InterPro"/>
</dbReference>
<reference evidence="5" key="1">
    <citation type="journal article" date="2020" name="Stud. Mycol.">
        <title>101 Dothideomycetes genomes: a test case for predicting lifestyles and emergence of pathogens.</title>
        <authorList>
            <person name="Haridas S."/>
            <person name="Albert R."/>
            <person name="Binder M."/>
            <person name="Bloem J."/>
            <person name="Labutti K."/>
            <person name="Salamov A."/>
            <person name="Andreopoulos B."/>
            <person name="Baker S."/>
            <person name="Barry K."/>
            <person name="Bills G."/>
            <person name="Bluhm B."/>
            <person name="Cannon C."/>
            <person name="Castanera R."/>
            <person name="Culley D."/>
            <person name="Daum C."/>
            <person name="Ezra D."/>
            <person name="Gonzalez J."/>
            <person name="Henrissat B."/>
            <person name="Kuo A."/>
            <person name="Liang C."/>
            <person name="Lipzen A."/>
            <person name="Lutzoni F."/>
            <person name="Magnuson J."/>
            <person name="Mondo S."/>
            <person name="Nolan M."/>
            <person name="Ohm R."/>
            <person name="Pangilinan J."/>
            <person name="Park H.-J."/>
            <person name="Ramirez L."/>
            <person name="Alfaro M."/>
            <person name="Sun H."/>
            <person name="Tritt A."/>
            <person name="Yoshinaga Y."/>
            <person name="Zwiers L.-H."/>
            <person name="Turgeon B."/>
            <person name="Goodwin S."/>
            <person name="Spatafora J."/>
            <person name="Crous P."/>
            <person name="Grigoriev I."/>
        </authorList>
    </citation>
    <scope>NUCLEOTIDE SEQUENCE</scope>
    <source>
        <strain evidence="5">ATCC 36951</strain>
    </source>
</reference>
<dbReference type="AlphaFoldDB" id="A0A6A6C695"/>
<accession>A0A6A6C695</accession>
<dbReference type="Gene3D" id="3.40.1280.10">
    <property type="match status" value="1"/>
</dbReference>
<dbReference type="RefSeq" id="XP_033662158.1">
    <property type="nucleotide sequence ID" value="XM_033814138.1"/>
</dbReference>
<dbReference type="PANTHER" id="PTHR12029:SF11">
    <property type="entry name" value="METHYLTRANSFERASE TARBP1-RELATED"/>
    <property type="match status" value="1"/>
</dbReference>
<feature type="domain" description="tRNA/rRNA methyltransferase SpoU type" evidence="4">
    <location>
        <begin position="1082"/>
        <end position="1226"/>
    </location>
</feature>
<evidence type="ECO:0000313" key="5">
    <source>
        <dbReference type="EMBL" id="KAF2161269.1"/>
    </source>
</evidence>
<feature type="compositionally biased region" description="Basic and acidic residues" evidence="3">
    <location>
        <begin position="1018"/>
        <end position="1029"/>
    </location>
</feature>
<dbReference type="InterPro" id="IPR029026">
    <property type="entry name" value="tRNA_m1G_MTases_N"/>
</dbReference>
<dbReference type="Proteomes" id="UP000799537">
    <property type="component" value="Unassembled WGS sequence"/>
</dbReference>
<dbReference type="GeneID" id="54567410"/>
<dbReference type="InterPro" id="IPR029028">
    <property type="entry name" value="Alpha/beta_knot_MTases"/>
</dbReference>
<evidence type="ECO:0000256" key="1">
    <source>
        <dbReference type="ARBA" id="ARBA00022603"/>
    </source>
</evidence>
<evidence type="ECO:0000259" key="4">
    <source>
        <dbReference type="Pfam" id="PF00588"/>
    </source>
</evidence>
<protein>
    <recommendedName>
        <fullName evidence="4">tRNA/rRNA methyltransferase SpoU type domain-containing protein</fullName>
    </recommendedName>
</protein>